<dbReference type="GeneID" id="96990611"/>
<dbReference type="GO" id="GO:0006605">
    <property type="term" value="P:protein targeting"/>
    <property type="evidence" value="ECO:0007669"/>
    <property type="project" value="UniProtKB-UniRule"/>
</dbReference>
<keyword evidence="8 9" id="KW-0472">Membrane</keyword>
<sequence length="64" mass="7474">MFKGIITYCKESYEELAYKTTWPTRRELTHTAIVVLVASIVIALMVFVMDTAFDYLMKFIYPTV</sequence>
<keyword evidence="3 9" id="KW-1003">Cell membrane</keyword>
<comment type="similarity">
    <text evidence="9">Belongs to the SecE/SEC61-gamma family.</text>
</comment>
<evidence type="ECO:0000313" key="11">
    <source>
        <dbReference type="Proteomes" id="UP000704068"/>
    </source>
</evidence>
<dbReference type="GO" id="GO:0009306">
    <property type="term" value="P:protein secretion"/>
    <property type="evidence" value="ECO:0007669"/>
    <property type="project" value="UniProtKB-UniRule"/>
</dbReference>
<evidence type="ECO:0000256" key="2">
    <source>
        <dbReference type="ARBA" id="ARBA00022448"/>
    </source>
</evidence>
<dbReference type="EMBL" id="JABZGR010000004">
    <property type="protein sequence ID" value="MBF0969872.1"/>
    <property type="molecule type" value="Genomic_DNA"/>
</dbReference>
<comment type="subunit">
    <text evidence="9">Component of the Sec protein translocase complex. Heterotrimer consisting of SecY, SecE and SecG subunits. The heterotrimers can form oligomers, although 1 heterotrimer is thought to be able to translocate proteins. Interacts with the ribosome. Interacts with SecDF, and other proteins may be involved. Interacts with SecA.</text>
</comment>
<dbReference type="RefSeq" id="WP_006254387.1">
    <property type="nucleotide sequence ID" value="NZ_CAJPOW010000002.1"/>
</dbReference>
<dbReference type="GO" id="GO:0043952">
    <property type="term" value="P:protein transport by the Sec complex"/>
    <property type="evidence" value="ECO:0007669"/>
    <property type="project" value="UniProtKB-UniRule"/>
</dbReference>
<dbReference type="PANTHER" id="PTHR33910:SF1">
    <property type="entry name" value="PROTEIN TRANSLOCASE SUBUNIT SECE"/>
    <property type="match status" value="1"/>
</dbReference>
<evidence type="ECO:0000256" key="8">
    <source>
        <dbReference type="ARBA" id="ARBA00023136"/>
    </source>
</evidence>
<organism evidence="10 11">
    <name type="scientific">Alloprevotella tannerae</name>
    <dbReference type="NCBI Taxonomy" id="76122"/>
    <lineage>
        <taxon>Bacteria</taxon>
        <taxon>Pseudomonadati</taxon>
        <taxon>Bacteroidota</taxon>
        <taxon>Bacteroidia</taxon>
        <taxon>Bacteroidales</taxon>
        <taxon>Prevotellaceae</taxon>
        <taxon>Alloprevotella</taxon>
    </lineage>
</organism>
<evidence type="ECO:0000256" key="1">
    <source>
        <dbReference type="ARBA" id="ARBA00004370"/>
    </source>
</evidence>
<keyword evidence="7 9" id="KW-0811">Translocation</keyword>
<evidence type="ECO:0000313" key="10">
    <source>
        <dbReference type="EMBL" id="MBF0969872.1"/>
    </source>
</evidence>
<keyword evidence="6 9" id="KW-1133">Transmembrane helix</keyword>
<reference evidence="10" key="1">
    <citation type="submission" date="2020-04" db="EMBL/GenBank/DDBJ databases">
        <title>Deep metagenomics examines the oral microbiome during advanced dental caries in children, revealing novel taxa and co-occurrences with host molecules.</title>
        <authorList>
            <person name="Baker J.L."/>
            <person name="Morton J.T."/>
            <person name="Dinis M."/>
            <person name="Alvarez R."/>
            <person name="Tran N.C."/>
            <person name="Knight R."/>
            <person name="Edlund A."/>
        </authorList>
    </citation>
    <scope>NUCLEOTIDE SEQUENCE</scope>
    <source>
        <strain evidence="10">JCVI_34_bin.1</strain>
    </source>
</reference>
<dbReference type="HAMAP" id="MF_00422">
    <property type="entry name" value="SecE"/>
    <property type="match status" value="1"/>
</dbReference>
<evidence type="ECO:0000256" key="4">
    <source>
        <dbReference type="ARBA" id="ARBA00022692"/>
    </source>
</evidence>
<accession>A0A929RV92</accession>
<evidence type="ECO:0000256" key="7">
    <source>
        <dbReference type="ARBA" id="ARBA00023010"/>
    </source>
</evidence>
<dbReference type="Gene3D" id="1.20.5.1030">
    <property type="entry name" value="Preprotein translocase secy subunit"/>
    <property type="match status" value="1"/>
</dbReference>
<dbReference type="InterPro" id="IPR005807">
    <property type="entry name" value="SecE_bac"/>
</dbReference>
<dbReference type="NCBIfam" id="TIGR00964">
    <property type="entry name" value="secE_bact"/>
    <property type="match status" value="1"/>
</dbReference>
<protein>
    <recommendedName>
        <fullName evidence="9">Protein translocase subunit SecE</fullName>
    </recommendedName>
</protein>
<keyword evidence="4 9" id="KW-0812">Transmembrane</keyword>
<dbReference type="GO" id="GO:0005886">
    <property type="term" value="C:plasma membrane"/>
    <property type="evidence" value="ECO:0007669"/>
    <property type="project" value="UniProtKB-SubCell"/>
</dbReference>
<dbReference type="Proteomes" id="UP000704068">
    <property type="component" value="Unassembled WGS sequence"/>
</dbReference>
<feature type="transmembrane region" description="Helical" evidence="9">
    <location>
        <begin position="28"/>
        <end position="49"/>
    </location>
</feature>
<comment type="function">
    <text evidence="9">Essential subunit of the Sec protein translocation channel SecYEG. Clamps together the 2 halves of SecY. May contact the channel plug during translocation.</text>
</comment>
<comment type="subcellular location">
    <subcellularLocation>
        <location evidence="9">Cell membrane</location>
        <topology evidence="9">Single-pass membrane protein</topology>
    </subcellularLocation>
    <subcellularLocation>
        <location evidence="1">Membrane</location>
    </subcellularLocation>
</comment>
<evidence type="ECO:0000256" key="5">
    <source>
        <dbReference type="ARBA" id="ARBA00022927"/>
    </source>
</evidence>
<keyword evidence="5 9" id="KW-0653">Protein transport</keyword>
<dbReference type="InterPro" id="IPR038379">
    <property type="entry name" value="SecE_sf"/>
</dbReference>
<name>A0A929RV92_9BACT</name>
<evidence type="ECO:0000256" key="6">
    <source>
        <dbReference type="ARBA" id="ARBA00022989"/>
    </source>
</evidence>
<dbReference type="Pfam" id="PF00584">
    <property type="entry name" value="SecE"/>
    <property type="match status" value="1"/>
</dbReference>
<proteinExistence type="inferred from homology"/>
<dbReference type="AlphaFoldDB" id="A0A929RV92"/>
<comment type="caution">
    <text evidence="10">The sequence shown here is derived from an EMBL/GenBank/DDBJ whole genome shotgun (WGS) entry which is preliminary data.</text>
</comment>
<evidence type="ECO:0000256" key="3">
    <source>
        <dbReference type="ARBA" id="ARBA00022475"/>
    </source>
</evidence>
<keyword evidence="2 9" id="KW-0813">Transport</keyword>
<dbReference type="InterPro" id="IPR001901">
    <property type="entry name" value="Translocase_SecE/Sec61-g"/>
</dbReference>
<evidence type="ECO:0000256" key="9">
    <source>
        <dbReference type="HAMAP-Rule" id="MF_00422"/>
    </source>
</evidence>
<dbReference type="GO" id="GO:0065002">
    <property type="term" value="P:intracellular protein transmembrane transport"/>
    <property type="evidence" value="ECO:0007669"/>
    <property type="project" value="UniProtKB-UniRule"/>
</dbReference>
<dbReference type="PANTHER" id="PTHR33910">
    <property type="entry name" value="PROTEIN TRANSLOCASE SUBUNIT SECE"/>
    <property type="match status" value="1"/>
</dbReference>
<gene>
    <name evidence="9 10" type="primary">secE</name>
    <name evidence="10" type="ORF">HXK21_02340</name>
</gene>
<dbReference type="GO" id="GO:0008320">
    <property type="term" value="F:protein transmembrane transporter activity"/>
    <property type="evidence" value="ECO:0007669"/>
    <property type="project" value="UniProtKB-UniRule"/>
</dbReference>